<accession>A0A378PPB0</accession>
<keyword evidence="1" id="KW-0812">Transmembrane</keyword>
<dbReference type="AlphaFoldDB" id="A0A378PPB0"/>
<protein>
    <submittedName>
        <fullName evidence="2">Uncharacterized protein</fullName>
    </submittedName>
</protein>
<evidence type="ECO:0000313" key="2">
    <source>
        <dbReference type="EMBL" id="STY90110.1"/>
    </source>
</evidence>
<gene>
    <name evidence="2" type="ORF">NCTC9426_00116</name>
</gene>
<dbReference type="Proteomes" id="UP000254133">
    <property type="component" value="Unassembled WGS sequence"/>
</dbReference>
<evidence type="ECO:0000256" key="1">
    <source>
        <dbReference type="SAM" id="Phobius"/>
    </source>
</evidence>
<dbReference type="EMBL" id="UGPZ01000002">
    <property type="protein sequence ID" value="STY90110.1"/>
    <property type="molecule type" value="Genomic_DNA"/>
</dbReference>
<sequence>MVGFSILFRPEPMSACAYANSHPNADELIGCLKHDEDKPYQSMMCLLLNQRVMISAVGMVAFGGYQLVDDVMSIEMDKPSVFAVMSRHNRYQDGTRLHIKGEVMKMVFYYKLMMMSQITSLAVVLICVMVMMSLL</sequence>
<proteinExistence type="predicted"/>
<name>A0A378PPB0_MORBO</name>
<evidence type="ECO:0000313" key="3">
    <source>
        <dbReference type="Proteomes" id="UP000254133"/>
    </source>
</evidence>
<keyword evidence="1" id="KW-1133">Transmembrane helix</keyword>
<keyword evidence="1" id="KW-0472">Membrane</keyword>
<feature type="transmembrane region" description="Helical" evidence="1">
    <location>
        <begin position="114"/>
        <end position="134"/>
    </location>
</feature>
<organism evidence="2 3">
    <name type="scientific">Moraxella bovis</name>
    <dbReference type="NCBI Taxonomy" id="476"/>
    <lineage>
        <taxon>Bacteria</taxon>
        <taxon>Pseudomonadati</taxon>
        <taxon>Pseudomonadota</taxon>
        <taxon>Gammaproteobacteria</taxon>
        <taxon>Moraxellales</taxon>
        <taxon>Moraxellaceae</taxon>
        <taxon>Moraxella</taxon>
    </lineage>
</organism>
<reference evidence="2 3" key="1">
    <citation type="submission" date="2018-06" db="EMBL/GenBank/DDBJ databases">
        <authorList>
            <consortium name="Pathogen Informatics"/>
            <person name="Doyle S."/>
        </authorList>
    </citation>
    <scope>NUCLEOTIDE SEQUENCE [LARGE SCALE GENOMIC DNA]</scope>
    <source>
        <strain evidence="2 3">NCTC9426</strain>
    </source>
</reference>